<dbReference type="AlphaFoldDB" id="A0A3G9JEX4"/>
<organism evidence="4 5">
    <name type="scientific">Intestinibaculum porci</name>
    <dbReference type="NCBI Taxonomy" id="2487118"/>
    <lineage>
        <taxon>Bacteria</taxon>
        <taxon>Bacillati</taxon>
        <taxon>Bacillota</taxon>
        <taxon>Erysipelotrichia</taxon>
        <taxon>Erysipelotrichales</taxon>
        <taxon>Erysipelotrichaceae</taxon>
        <taxon>Intestinibaculum</taxon>
    </lineage>
</organism>
<dbReference type="CDD" id="cd01949">
    <property type="entry name" value="GGDEF"/>
    <property type="match status" value="1"/>
</dbReference>
<dbReference type="PROSITE" id="PS50885">
    <property type="entry name" value="HAMP"/>
    <property type="match status" value="1"/>
</dbReference>
<dbReference type="PANTHER" id="PTHR45138">
    <property type="entry name" value="REGULATORY COMPONENTS OF SENSORY TRANSDUCTION SYSTEM"/>
    <property type="match status" value="1"/>
</dbReference>
<dbReference type="PROSITE" id="PS50887">
    <property type="entry name" value="GGDEF"/>
    <property type="match status" value="1"/>
</dbReference>
<protein>
    <recommendedName>
        <fullName evidence="6">Sensor domain-containing diguanylate cyclase</fullName>
    </recommendedName>
</protein>
<dbReference type="KEGG" id="ebm:SG0102_18590"/>
<dbReference type="SMART" id="SM00304">
    <property type="entry name" value="HAMP"/>
    <property type="match status" value="1"/>
</dbReference>
<feature type="domain" description="HAMP" evidence="2">
    <location>
        <begin position="324"/>
        <end position="376"/>
    </location>
</feature>
<gene>
    <name evidence="4" type="ORF">SG0102_18590</name>
</gene>
<dbReference type="Proteomes" id="UP000268059">
    <property type="component" value="Chromosome"/>
</dbReference>
<evidence type="ECO:0000313" key="4">
    <source>
        <dbReference type="EMBL" id="BBH26925.1"/>
    </source>
</evidence>
<dbReference type="CDD" id="cd12913">
    <property type="entry name" value="PDC1_MCP_like"/>
    <property type="match status" value="1"/>
</dbReference>
<dbReference type="GO" id="GO:0007165">
    <property type="term" value="P:signal transduction"/>
    <property type="evidence" value="ECO:0007669"/>
    <property type="project" value="InterPro"/>
</dbReference>
<dbReference type="GO" id="GO:0052621">
    <property type="term" value="F:diguanylate cyclase activity"/>
    <property type="evidence" value="ECO:0007669"/>
    <property type="project" value="TreeGrafter"/>
</dbReference>
<keyword evidence="1" id="KW-0472">Membrane</keyword>
<dbReference type="InterPro" id="IPR050469">
    <property type="entry name" value="Diguanylate_Cyclase"/>
</dbReference>
<name>A0A3G9JEX4_9FIRM</name>
<accession>A0A3G9JEX4</accession>
<dbReference type="SMART" id="SM00267">
    <property type="entry name" value="GGDEF"/>
    <property type="match status" value="1"/>
</dbReference>
<evidence type="ECO:0000256" key="1">
    <source>
        <dbReference type="SAM" id="Phobius"/>
    </source>
</evidence>
<sequence>MHSIKSKIILLILSAMVTMALPLTLMNFRNIEKMETSSAKETLNAKCRLKKNEVDQLLVRCEDFVNGSASVLKSTMTKNDCHNADKRQWELSLLKKMMAENISQIPVVAGYYVHYNEDLVHGKEGFWYVKSHDRYIPKAITSATDYKANQTKWNAWYYAPLKAKKGTWVKPYYNANATMNLISYGMPVYIEGEFCAIIGIDLSFETLAHYFNHTSVYQSGKALLTDHQFNTLSESVTISSVTEIKGIDLQKLKKTSTKNDVIDCQFHAKKSVMAYTTLKNGLRVVMLVPQKEIFAKRDQALLDTAFIAGSLWLLFIIIGFIYAYRITRPLHRLTQAAQSICEGDYHTQLDVKGDDEIAQLTKALNRATESVFKNVSYVSNQAYQDELTKVKNYNAYKRKIETLNDAIDLHFANFAIVMCDMNRLKQINDEYGHEKGSLAIKLMSKVICDIFKHSPVYRVGGDEFVVILENDDLAHMHELLTQLDPYLVDRDFSLESPWLQVAFSMGASHYIPGVDNHYKDVFQRADAKMYACKKALHAERK</sequence>
<dbReference type="OrthoDB" id="9805474at2"/>
<dbReference type="NCBIfam" id="TIGR00254">
    <property type="entry name" value="GGDEF"/>
    <property type="match status" value="1"/>
</dbReference>
<dbReference type="EMBL" id="AP019309">
    <property type="protein sequence ID" value="BBH26925.1"/>
    <property type="molecule type" value="Genomic_DNA"/>
</dbReference>
<dbReference type="InParanoid" id="A0A3G9JEX4"/>
<keyword evidence="1" id="KW-1133">Transmembrane helix</keyword>
<dbReference type="Gene3D" id="3.30.450.20">
    <property type="entry name" value="PAS domain"/>
    <property type="match status" value="1"/>
</dbReference>
<dbReference type="Pfam" id="PF00672">
    <property type="entry name" value="HAMP"/>
    <property type="match status" value="1"/>
</dbReference>
<feature type="transmembrane region" description="Helical" evidence="1">
    <location>
        <begin position="305"/>
        <end position="324"/>
    </location>
</feature>
<proteinExistence type="predicted"/>
<dbReference type="RefSeq" id="WP_125119713.1">
    <property type="nucleotide sequence ID" value="NZ_AP019309.1"/>
</dbReference>
<dbReference type="CDD" id="cd06225">
    <property type="entry name" value="HAMP"/>
    <property type="match status" value="1"/>
</dbReference>
<dbReference type="InterPro" id="IPR029787">
    <property type="entry name" value="Nucleotide_cyclase"/>
</dbReference>
<dbReference type="SUPFAM" id="SSF158472">
    <property type="entry name" value="HAMP domain-like"/>
    <property type="match status" value="1"/>
</dbReference>
<evidence type="ECO:0000259" key="3">
    <source>
        <dbReference type="PROSITE" id="PS50887"/>
    </source>
</evidence>
<dbReference type="SUPFAM" id="SSF55073">
    <property type="entry name" value="Nucleotide cyclase"/>
    <property type="match status" value="1"/>
</dbReference>
<dbReference type="InterPro" id="IPR000160">
    <property type="entry name" value="GGDEF_dom"/>
</dbReference>
<dbReference type="PANTHER" id="PTHR45138:SF9">
    <property type="entry name" value="DIGUANYLATE CYCLASE DGCM-RELATED"/>
    <property type="match status" value="1"/>
</dbReference>
<dbReference type="GO" id="GO:0016020">
    <property type="term" value="C:membrane"/>
    <property type="evidence" value="ECO:0007669"/>
    <property type="project" value="InterPro"/>
</dbReference>
<evidence type="ECO:0000259" key="2">
    <source>
        <dbReference type="PROSITE" id="PS50885"/>
    </source>
</evidence>
<keyword evidence="5" id="KW-1185">Reference proteome</keyword>
<dbReference type="Pfam" id="PF00990">
    <property type="entry name" value="GGDEF"/>
    <property type="match status" value="1"/>
</dbReference>
<dbReference type="InterPro" id="IPR003660">
    <property type="entry name" value="HAMP_dom"/>
</dbReference>
<dbReference type="Gene3D" id="3.30.70.270">
    <property type="match status" value="1"/>
</dbReference>
<evidence type="ECO:0000313" key="5">
    <source>
        <dbReference type="Proteomes" id="UP000268059"/>
    </source>
</evidence>
<dbReference type="InterPro" id="IPR043128">
    <property type="entry name" value="Rev_trsase/Diguanyl_cyclase"/>
</dbReference>
<feature type="domain" description="GGDEF" evidence="3">
    <location>
        <begin position="412"/>
        <end position="541"/>
    </location>
</feature>
<evidence type="ECO:0008006" key="6">
    <source>
        <dbReference type="Google" id="ProtNLM"/>
    </source>
</evidence>
<dbReference type="Gene3D" id="6.10.340.10">
    <property type="match status" value="1"/>
</dbReference>
<keyword evidence="1" id="KW-0812">Transmembrane</keyword>
<reference evidence="4 5" key="1">
    <citation type="submission" date="2018-11" db="EMBL/GenBank/DDBJ databases">
        <title>Novel Erysipelotrichaceae bacterium isolated from small intestine of a swine.</title>
        <authorList>
            <person name="Kim J.S."/>
            <person name="Choe H."/>
            <person name="Lee Y.R."/>
            <person name="Kim K.M."/>
            <person name="Park D.S."/>
        </authorList>
    </citation>
    <scope>NUCLEOTIDE SEQUENCE [LARGE SCALE GENOMIC DNA]</scope>
    <source>
        <strain evidence="4 5">SG0102</strain>
    </source>
</reference>
<dbReference type="Pfam" id="PF22673">
    <property type="entry name" value="MCP-like_PDC_1"/>
    <property type="match status" value="1"/>
</dbReference>